<gene>
    <name evidence="9" type="ORF">GOQ27_16780</name>
</gene>
<keyword evidence="7 8" id="KW-0472">Membrane</keyword>
<dbReference type="GO" id="GO:0008233">
    <property type="term" value="F:peptidase activity"/>
    <property type="evidence" value="ECO:0007669"/>
    <property type="project" value="UniProtKB-KW"/>
</dbReference>
<sequence>MKLIKRVSLYLTNQITADKEYTSLEVIKIKYGLECILSELSKFILYLAVFSFLNLTKEFIVATLFFSILRIFTGGFHQKTYFGCLLTSFVILLLIIKIPYIINIEYISKLTLIFLAYTLIIIFAPMDHPNKPIPSLKRRRQLKIVSIFLYSFLLLIVVNLPNTFSNIGLVALFIQSLTLLLGKIKLKKSQHT</sequence>
<feature type="transmembrane region" description="Helical" evidence="8">
    <location>
        <begin position="167"/>
        <end position="186"/>
    </location>
</feature>
<accession>A0A942V1G6</accession>
<dbReference type="Proteomes" id="UP000724672">
    <property type="component" value="Unassembled WGS sequence"/>
</dbReference>
<keyword evidence="2" id="KW-0673">Quorum sensing</keyword>
<keyword evidence="3" id="KW-0645">Protease</keyword>
<dbReference type="InterPro" id="IPR006741">
    <property type="entry name" value="AgrB"/>
</dbReference>
<evidence type="ECO:0000313" key="9">
    <source>
        <dbReference type="EMBL" id="MBS4540136.1"/>
    </source>
</evidence>
<evidence type="ECO:0000256" key="7">
    <source>
        <dbReference type="ARBA" id="ARBA00023136"/>
    </source>
</evidence>
<feature type="transmembrane region" description="Helical" evidence="8">
    <location>
        <begin position="144"/>
        <end position="161"/>
    </location>
</feature>
<keyword evidence="10" id="KW-1185">Reference proteome</keyword>
<reference evidence="9" key="1">
    <citation type="submission" date="2019-12" db="EMBL/GenBank/DDBJ databases">
        <title>Clostridiaceae gen. nov. sp. nov., isolated from sediment in Xinjiang, China.</title>
        <authorList>
            <person name="Zhang R."/>
        </authorList>
    </citation>
    <scope>NUCLEOTIDE SEQUENCE</scope>
    <source>
        <strain evidence="9">D2Q-11</strain>
    </source>
</reference>
<dbReference type="GO" id="GO:0016020">
    <property type="term" value="C:membrane"/>
    <property type="evidence" value="ECO:0007669"/>
    <property type="project" value="InterPro"/>
</dbReference>
<dbReference type="SMART" id="SM00793">
    <property type="entry name" value="AgrB"/>
    <property type="match status" value="1"/>
</dbReference>
<evidence type="ECO:0000313" key="10">
    <source>
        <dbReference type="Proteomes" id="UP000724672"/>
    </source>
</evidence>
<dbReference type="Pfam" id="PF04647">
    <property type="entry name" value="AgrB"/>
    <property type="match status" value="1"/>
</dbReference>
<organism evidence="9 10">
    <name type="scientific">Anaeromonas frigoriresistens</name>
    <dbReference type="NCBI Taxonomy" id="2683708"/>
    <lineage>
        <taxon>Bacteria</taxon>
        <taxon>Bacillati</taxon>
        <taxon>Bacillota</taxon>
        <taxon>Tissierellia</taxon>
        <taxon>Tissierellales</taxon>
        <taxon>Thermohalobacteraceae</taxon>
        <taxon>Anaeromonas</taxon>
    </lineage>
</organism>
<evidence type="ECO:0000256" key="4">
    <source>
        <dbReference type="ARBA" id="ARBA00022692"/>
    </source>
</evidence>
<dbReference type="EMBL" id="WSFT01000053">
    <property type="protein sequence ID" value="MBS4540136.1"/>
    <property type="molecule type" value="Genomic_DNA"/>
</dbReference>
<feature type="transmembrane region" description="Helical" evidence="8">
    <location>
        <begin position="106"/>
        <end position="124"/>
    </location>
</feature>
<dbReference type="GO" id="GO:0009372">
    <property type="term" value="P:quorum sensing"/>
    <property type="evidence" value="ECO:0007669"/>
    <property type="project" value="UniProtKB-KW"/>
</dbReference>
<keyword evidence="6 8" id="KW-1133">Transmembrane helix</keyword>
<dbReference type="RefSeq" id="WP_203368025.1">
    <property type="nucleotide sequence ID" value="NZ_WSFT01000053.1"/>
</dbReference>
<feature type="transmembrane region" description="Helical" evidence="8">
    <location>
        <begin position="81"/>
        <end position="100"/>
    </location>
</feature>
<dbReference type="AlphaFoldDB" id="A0A942V1G6"/>
<evidence type="ECO:0000256" key="1">
    <source>
        <dbReference type="ARBA" id="ARBA00022475"/>
    </source>
</evidence>
<keyword evidence="4 8" id="KW-0812">Transmembrane</keyword>
<evidence type="ECO:0000256" key="2">
    <source>
        <dbReference type="ARBA" id="ARBA00022654"/>
    </source>
</evidence>
<name>A0A942V1G6_9FIRM</name>
<evidence type="ECO:0000256" key="5">
    <source>
        <dbReference type="ARBA" id="ARBA00022801"/>
    </source>
</evidence>
<comment type="caution">
    <text evidence="9">The sequence shown here is derived from an EMBL/GenBank/DDBJ whole genome shotgun (WGS) entry which is preliminary data.</text>
</comment>
<evidence type="ECO:0000256" key="6">
    <source>
        <dbReference type="ARBA" id="ARBA00022989"/>
    </source>
</evidence>
<protein>
    <submittedName>
        <fullName evidence="9">Accessory gene regulator B family protein</fullName>
    </submittedName>
</protein>
<feature type="transmembrane region" description="Helical" evidence="8">
    <location>
        <begin position="43"/>
        <end position="69"/>
    </location>
</feature>
<keyword evidence="5" id="KW-0378">Hydrolase</keyword>
<dbReference type="GO" id="GO:0006508">
    <property type="term" value="P:proteolysis"/>
    <property type="evidence" value="ECO:0007669"/>
    <property type="project" value="UniProtKB-KW"/>
</dbReference>
<evidence type="ECO:0000256" key="3">
    <source>
        <dbReference type="ARBA" id="ARBA00022670"/>
    </source>
</evidence>
<keyword evidence="1" id="KW-1003">Cell membrane</keyword>
<proteinExistence type="predicted"/>
<evidence type="ECO:0000256" key="8">
    <source>
        <dbReference type="SAM" id="Phobius"/>
    </source>
</evidence>